<proteinExistence type="predicted"/>
<reference evidence="3" key="1">
    <citation type="submission" date="2022-11" db="EMBL/GenBank/DDBJ databases">
        <title>Dyadobacter pollutisoli sp. nov., isolated from plastic dumped soil.</title>
        <authorList>
            <person name="Kim J.M."/>
            <person name="Kim K.R."/>
            <person name="Lee J.K."/>
            <person name="Hao L."/>
            <person name="Jeon C.O."/>
        </authorList>
    </citation>
    <scope>NUCLEOTIDE SEQUENCE</scope>
    <source>
        <strain evidence="3">U1</strain>
    </source>
</reference>
<feature type="domain" description="3-keto-alpha-glucoside-1,2-lyase/3-keto-2-hydroxy-glucal hydratase" evidence="2">
    <location>
        <begin position="53"/>
        <end position="210"/>
    </location>
</feature>
<gene>
    <name evidence="3" type="ORF">ON006_15340</name>
</gene>
<sequence>MKSLVTLFLIYLFACQASAQTVRPDLHSPDIWNVTNRKTEIITESGKKVLRVNEAVNDGLVTLKDHSFVNGTIEFDVKGRNVLQKSFVGVAFHVQDAKHYEVVYFRPFNFMNPDTARRLRAVQYVSMPDYPWEKLRADTPGKYEKRVNPVPDAEDWFHAKIIVNGKSVKVFVNNATDPCLEVERLGTLASGNIALWTGNSSNGSFANLEITPARE</sequence>
<organism evidence="3 4">
    <name type="scientific">Dyadobacter pollutisoli</name>
    <dbReference type="NCBI Taxonomy" id="2910158"/>
    <lineage>
        <taxon>Bacteria</taxon>
        <taxon>Pseudomonadati</taxon>
        <taxon>Bacteroidota</taxon>
        <taxon>Cytophagia</taxon>
        <taxon>Cytophagales</taxon>
        <taxon>Spirosomataceae</taxon>
        <taxon>Dyadobacter</taxon>
    </lineage>
</organism>
<dbReference type="Gene3D" id="2.60.120.560">
    <property type="entry name" value="Exo-inulinase, domain 1"/>
    <property type="match status" value="1"/>
</dbReference>
<feature type="chain" id="PRO_5039020420" description="3-keto-alpha-glucoside-1,2-lyase/3-keto-2-hydroxy-glucal hydratase domain-containing protein" evidence="1">
    <location>
        <begin position="20"/>
        <end position="215"/>
    </location>
</feature>
<dbReference type="GO" id="GO:0016787">
    <property type="term" value="F:hydrolase activity"/>
    <property type="evidence" value="ECO:0007669"/>
    <property type="project" value="InterPro"/>
</dbReference>
<feature type="signal peptide" evidence="1">
    <location>
        <begin position="1"/>
        <end position="19"/>
    </location>
</feature>
<dbReference type="AlphaFoldDB" id="A0A9E8NHW7"/>
<dbReference type="Proteomes" id="UP001164653">
    <property type="component" value="Chromosome"/>
</dbReference>
<keyword evidence="4" id="KW-1185">Reference proteome</keyword>
<evidence type="ECO:0000313" key="4">
    <source>
        <dbReference type="Proteomes" id="UP001164653"/>
    </source>
</evidence>
<dbReference type="EMBL" id="CP112998">
    <property type="protein sequence ID" value="WAC15307.1"/>
    <property type="molecule type" value="Genomic_DNA"/>
</dbReference>
<evidence type="ECO:0000313" key="3">
    <source>
        <dbReference type="EMBL" id="WAC15307.1"/>
    </source>
</evidence>
<name>A0A9E8NHW7_9BACT</name>
<evidence type="ECO:0000259" key="2">
    <source>
        <dbReference type="Pfam" id="PF06439"/>
    </source>
</evidence>
<dbReference type="RefSeq" id="WP_244823050.1">
    <property type="nucleotide sequence ID" value="NZ_CP112998.1"/>
</dbReference>
<dbReference type="InterPro" id="IPR010496">
    <property type="entry name" value="AL/BT2_dom"/>
</dbReference>
<keyword evidence="1" id="KW-0732">Signal</keyword>
<dbReference type="Pfam" id="PF06439">
    <property type="entry name" value="3keto-disac_hyd"/>
    <property type="match status" value="1"/>
</dbReference>
<accession>A0A9E8NHW7</accession>
<protein>
    <recommendedName>
        <fullName evidence="2">3-keto-alpha-glucoside-1,2-lyase/3-keto-2-hydroxy-glucal hydratase domain-containing protein</fullName>
    </recommendedName>
</protein>
<evidence type="ECO:0000256" key="1">
    <source>
        <dbReference type="SAM" id="SignalP"/>
    </source>
</evidence>
<dbReference type="KEGG" id="dpf:ON006_15340"/>